<dbReference type="Pfam" id="PF09990">
    <property type="entry name" value="DUF2231"/>
    <property type="match status" value="1"/>
</dbReference>
<evidence type="ECO:0000259" key="2">
    <source>
        <dbReference type="Pfam" id="PF09990"/>
    </source>
</evidence>
<keyword evidence="1" id="KW-0812">Transmembrane</keyword>
<accession>A0ABU8S2A2</accession>
<organism evidence="3 4">
    <name type="scientific">Novosphingobium anseongense</name>
    <dbReference type="NCBI Taxonomy" id="3133436"/>
    <lineage>
        <taxon>Bacteria</taxon>
        <taxon>Pseudomonadati</taxon>
        <taxon>Pseudomonadota</taxon>
        <taxon>Alphaproteobacteria</taxon>
        <taxon>Sphingomonadales</taxon>
        <taxon>Sphingomonadaceae</taxon>
        <taxon>Novosphingobium</taxon>
    </lineage>
</organism>
<gene>
    <name evidence="3" type="ORF">WG901_22075</name>
</gene>
<feature type="transmembrane region" description="Helical" evidence="1">
    <location>
        <begin position="16"/>
        <end position="37"/>
    </location>
</feature>
<feature type="transmembrane region" description="Helical" evidence="1">
    <location>
        <begin position="49"/>
        <end position="71"/>
    </location>
</feature>
<keyword evidence="1" id="KW-1133">Transmembrane helix</keyword>
<evidence type="ECO:0000313" key="3">
    <source>
        <dbReference type="EMBL" id="MEJ5979358.1"/>
    </source>
</evidence>
<evidence type="ECO:0000256" key="1">
    <source>
        <dbReference type="SAM" id="Phobius"/>
    </source>
</evidence>
<dbReference type="Proteomes" id="UP001361239">
    <property type="component" value="Unassembled WGS sequence"/>
</dbReference>
<proteinExistence type="predicted"/>
<feature type="domain" description="DUF2231" evidence="2">
    <location>
        <begin position="13"/>
        <end position="133"/>
    </location>
</feature>
<comment type="caution">
    <text evidence="3">The sequence shown here is derived from an EMBL/GenBank/DDBJ whole genome shotgun (WGS) entry which is preliminary data.</text>
</comment>
<feature type="transmembrane region" description="Helical" evidence="1">
    <location>
        <begin position="107"/>
        <end position="128"/>
    </location>
</feature>
<feature type="transmembrane region" description="Helical" evidence="1">
    <location>
        <begin position="83"/>
        <end position="101"/>
    </location>
</feature>
<dbReference type="InterPro" id="IPR019251">
    <property type="entry name" value="DUF2231_TM"/>
</dbReference>
<sequence length="142" mass="15234">MATVLTYREALNPLHAILLAFPVALFAGALVSDWAYLATAQIQWSNFSSWLNAFGLVFGGAVLAWGVVSAVLRPRSWRGGRGLHLAALAIMWAFGFLNALLHGRDAWYSVTAAGMILSLITAGAALLAGWTGFRGFPREEAL</sequence>
<dbReference type="EMBL" id="JBBHJZ010000007">
    <property type="protein sequence ID" value="MEJ5979358.1"/>
    <property type="molecule type" value="Genomic_DNA"/>
</dbReference>
<keyword evidence="4" id="KW-1185">Reference proteome</keyword>
<keyword evidence="1" id="KW-0472">Membrane</keyword>
<dbReference type="RefSeq" id="WP_339589296.1">
    <property type="nucleotide sequence ID" value="NZ_JBBHJZ010000007.1"/>
</dbReference>
<evidence type="ECO:0000313" key="4">
    <source>
        <dbReference type="Proteomes" id="UP001361239"/>
    </source>
</evidence>
<name>A0ABU8S2A2_9SPHN</name>
<reference evidence="3 4" key="1">
    <citation type="submission" date="2024-03" db="EMBL/GenBank/DDBJ databases">
        <authorList>
            <person name="Jo J.-H."/>
        </authorList>
    </citation>
    <scope>NUCLEOTIDE SEQUENCE [LARGE SCALE GENOMIC DNA]</scope>
    <source>
        <strain evidence="3 4">PS1R-30</strain>
    </source>
</reference>
<protein>
    <submittedName>
        <fullName evidence="3">DUF2231 domain-containing protein</fullName>
    </submittedName>
</protein>